<dbReference type="InterPro" id="IPR044674">
    <property type="entry name" value="EDEM1/2/3"/>
</dbReference>
<evidence type="ECO:0000256" key="3">
    <source>
        <dbReference type="ARBA" id="ARBA00022824"/>
    </source>
</evidence>
<dbReference type="InterPro" id="IPR001382">
    <property type="entry name" value="Glyco_hydro_47"/>
</dbReference>
<protein>
    <recommendedName>
        <fullName evidence="7">alpha-1,2-Mannosidase</fullName>
        <ecNumber evidence="7">3.2.1.-</ecNumber>
    </recommendedName>
</protein>
<comment type="subcellular location">
    <subcellularLocation>
        <location evidence="1">Endoplasmic reticulum</location>
    </subcellularLocation>
</comment>
<dbReference type="InterPro" id="IPR012341">
    <property type="entry name" value="6hp_glycosidase-like_sf"/>
</dbReference>
<evidence type="ECO:0000313" key="10">
    <source>
        <dbReference type="EMBL" id="QDZ22144.1"/>
    </source>
</evidence>
<evidence type="ECO:0000313" key="11">
    <source>
        <dbReference type="Proteomes" id="UP000316726"/>
    </source>
</evidence>
<dbReference type="GO" id="GO:1904380">
    <property type="term" value="P:endoplasmic reticulum mannose trimming"/>
    <property type="evidence" value="ECO:0007669"/>
    <property type="project" value="InterPro"/>
</dbReference>
<dbReference type="GO" id="GO:0016020">
    <property type="term" value="C:membrane"/>
    <property type="evidence" value="ECO:0007669"/>
    <property type="project" value="InterPro"/>
</dbReference>
<dbReference type="PANTHER" id="PTHR45679">
    <property type="entry name" value="ER DEGRADATION-ENHANCING ALPHA-MANNOSIDASE-LIKE PROTEIN 2"/>
    <property type="match status" value="1"/>
</dbReference>
<evidence type="ECO:0000256" key="9">
    <source>
        <dbReference type="SAM" id="SignalP"/>
    </source>
</evidence>
<feature type="active site" description="Proton donor" evidence="5">
    <location>
        <position position="459"/>
    </location>
</feature>
<evidence type="ECO:0000256" key="4">
    <source>
        <dbReference type="ARBA" id="ARBA00023180"/>
    </source>
</evidence>
<evidence type="ECO:0000256" key="2">
    <source>
        <dbReference type="ARBA" id="ARBA00007658"/>
    </source>
</evidence>
<dbReference type="GO" id="GO:0005975">
    <property type="term" value="P:carbohydrate metabolic process"/>
    <property type="evidence" value="ECO:0007669"/>
    <property type="project" value="InterPro"/>
</dbReference>
<evidence type="ECO:0000256" key="8">
    <source>
        <dbReference type="SAM" id="MobiDB-lite"/>
    </source>
</evidence>
<dbReference type="AlphaFoldDB" id="A0A5B8MQ52"/>
<dbReference type="STRING" id="1764295.A0A5B8MQ52"/>
<dbReference type="PANTHER" id="PTHR45679:SF6">
    <property type="entry name" value="ER DEGRADATION-ENHANCING ALPHA-MANNOSIDASE-LIKE PROTEIN 2"/>
    <property type="match status" value="1"/>
</dbReference>
<dbReference type="EC" id="3.2.1.-" evidence="7"/>
<dbReference type="PRINTS" id="PR00747">
    <property type="entry name" value="GLYHDRLASE47"/>
</dbReference>
<evidence type="ECO:0000256" key="7">
    <source>
        <dbReference type="RuleBase" id="RU361193"/>
    </source>
</evidence>
<comment type="similarity">
    <text evidence="2 7">Belongs to the glycosyl hydrolase 47 family.</text>
</comment>
<evidence type="ECO:0000256" key="5">
    <source>
        <dbReference type="PIRSR" id="PIRSR601382-1"/>
    </source>
</evidence>
<sequence length="707" mass="77456">MAIAIAAIVALAVIASSLAVGEGGRGRFSSLASPDVEIVSSKEALSLREEVREAFVYTYDAYMRNAFPKDELLPLSCKGVDTLGSYALTLVDSVDTLAVMGNWTEFAKATRWIEENLKLSESQETVSLFETNIRVLGGLLSAHLLKEGFKDHAEEICGRARRQDAKGDLVKQCESGEMQRYDGELLAEALALGEKLALAFEDPKRQSNSTRTGIPYGSVNLATGVLLNETEIASTAGGGTLAVEFGVLSRLTGDPKFEDLARSSMTAIWERRSKLTGLVGAHINITSGIWTHLDSGVGASIDSYYEYLHKANVLLGLDDFGDMFRQAYHSVEDNVRVGPWYVEVNMENGVLVWPIFNALQAFWPGLQTLMASCSSDHQLFQSGSMKSKSEFSQMLNYQSIARQLGVLARKRTEVPEGHLVHESYGCENRSDVESHDLYKAIQTHGAMFAVWKRHGATPEGYSLSTVRPQVGQLAYALRPELIESTYYLYLATRDPSYLSVGRDMLAAIQTRCRADKPGCGYASLASVDKGRKRDHMESFFLAETLKYLYLLFDAGARDIGEPHRVVSDLPYEYVFSTEGHLFPLTKRLSDFGKPPAGNTEDVIEGYCRPLHPIWNTPRYKRHFLPDAATAEDGSLADPGKGEGGGQGAESQNSAMGVIDIQAFLIKSLMKLQSFFHLGGEAEGGDIAVEESECPLEDIANVLDAPAA</sequence>
<feature type="active site" evidence="5">
    <location>
        <position position="302"/>
    </location>
</feature>
<dbReference type="GO" id="GO:0004571">
    <property type="term" value="F:mannosyl-oligosaccharide 1,2-alpha-mannosidase activity"/>
    <property type="evidence" value="ECO:0007669"/>
    <property type="project" value="InterPro"/>
</dbReference>
<dbReference type="GO" id="GO:0044322">
    <property type="term" value="C:endoplasmic reticulum quality control compartment"/>
    <property type="evidence" value="ECO:0007669"/>
    <property type="project" value="GOC"/>
</dbReference>
<proteinExistence type="inferred from homology"/>
<dbReference type="Pfam" id="PF01532">
    <property type="entry name" value="Glyco_hydro_47"/>
    <property type="match status" value="1"/>
</dbReference>
<comment type="cofactor">
    <cofactor evidence="6">
        <name>Ca(2+)</name>
        <dbReference type="ChEBI" id="CHEBI:29108"/>
    </cofactor>
</comment>
<keyword evidence="11" id="KW-1185">Reference proteome</keyword>
<keyword evidence="6" id="KW-0479">Metal-binding</keyword>
<dbReference type="EMBL" id="CP031040">
    <property type="protein sequence ID" value="QDZ22144.1"/>
    <property type="molecule type" value="Genomic_DNA"/>
</dbReference>
<dbReference type="InterPro" id="IPR036026">
    <property type="entry name" value="Seven-hairpin_glycosidases"/>
</dbReference>
<accession>A0A5B8MQ52</accession>
<dbReference type="OrthoDB" id="8118055at2759"/>
<dbReference type="GO" id="GO:0005509">
    <property type="term" value="F:calcium ion binding"/>
    <property type="evidence" value="ECO:0007669"/>
    <property type="project" value="InterPro"/>
</dbReference>
<evidence type="ECO:0000256" key="6">
    <source>
        <dbReference type="PIRSR" id="PIRSR601382-2"/>
    </source>
</evidence>
<dbReference type="Proteomes" id="UP000316726">
    <property type="component" value="Chromosome 7"/>
</dbReference>
<gene>
    <name evidence="10" type="ORF">A3770_07p46620</name>
</gene>
<feature type="active site" description="Proton donor" evidence="5">
    <location>
        <position position="130"/>
    </location>
</feature>
<feature type="region of interest" description="Disordered" evidence="8">
    <location>
        <begin position="630"/>
        <end position="651"/>
    </location>
</feature>
<feature type="signal peptide" evidence="9">
    <location>
        <begin position="1"/>
        <end position="19"/>
    </location>
</feature>
<dbReference type="Gene3D" id="1.50.10.10">
    <property type="match status" value="1"/>
</dbReference>
<keyword evidence="7 10" id="KW-0378">Hydrolase</keyword>
<feature type="chain" id="PRO_5022666792" description="alpha-1,2-Mannosidase" evidence="9">
    <location>
        <begin position="20"/>
        <end position="707"/>
    </location>
</feature>
<keyword evidence="4" id="KW-0325">Glycoprotein</keyword>
<evidence type="ECO:0000256" key="1">
    <source>
        <dbReference type="ARBA" id="ARBA00004240"/>
    </source>
</evidence>
<dbReference type="SUPFAM" id="SSF48225">
    <property type="entry name" value="Seven-hairpin glycosidases"/>
    <property type="match status" value="1"/>
</dbReference>
<keyword evidence="3" id="KW-0256">Endoplasmic reticulum</keyword>
<organism evidence="10 11">
    <name type="scientific">Chloropicon primus</name>
    <dbReference type="NCBI Taxonomy" id="1764295"/>
    <lineage>
        <taxon>Eukaryota</taxon>
        <taxon>Viridiplantae</taxon>
        <taxon>Chlorophyta</taxon>
        <taxon>Chloropicophyceae</taxon>
        <taxon>Chloropicales</taxon>
        <taxon>Chloropicaceae</taxon>
        <taxon>Chloropicon</taxon>
    </lineage>
</organism>
<name>A0A5B8MQ52_9CHLO</name>
<keyword evidence="7" id="KW-0326">Glycosidase</keyword>
<keyword evidence="9" id="KW-0732">Signal</keyword>
<feature type="binding site" evidence="6">
    <location>
        <position position="577"/>
    </location>
    <ligand>
        <name>Ca(2+)</name>
        <dbReference type="ChEBI" id="CHEBI:29108"/>
    </ligand>
</feature>
<keyword evidence="6" id="KW-0106">Calcium</keyword>
<reference evidence="10 11" key="1">
    <citation type="submission" date="2018-07" db="EMBL/GenBank/DDBJ databases">
        <title>The complete nuclear genome of the prasinophyte Chloropicon primus (CCMP1205).</title>
        <authorList>
            <person name="Pombert J.-F."/>
            <person name="Otis C."/>
            <person name="Turmel M."/>
            <person name="Lemieux C."/>
        </authorList>
    </citation>
    <scope>NUCLEOTIDE SEQUENCE [LARGE SCALE GENOMIC DNA]</scope>
    <source>
        <strain evidence="10 11">CCMP1205</strain>
    </source>
</reference>
<feature type="active site" evidence="5">
    <location>
        <position position="480"/>
    </location>
</feature>